<comment type="caution">
    <text evidence="2">The sequence shown here is derived from an EMBL/GenBank/DDBJ whole genome shotgun (WGS) entry which is preliminary data.</text>
</comment>
<reference evidence="2 3" key="1">
    <citation type="submission" date="2020-02" db="EMBL/GenBank/DDBJ databases">
        <title>Draft genome sequence of Haematococcus lacustris strain NIES-144.</title>
        <authorList>
            <person name="Morimoto D."/>
            <person name="Nakagawa S."/>
            <person name="Yoshida T."/>
            <person name="Sawayama S."/>
        </authorList>
    </citation>
    <scope>NUCLEOTIDE SEQUENCE [LARGE SCALE GENOMIC DNA]</scope>
    <source>
        <strain evidence="2 3">NIES-144</strain>
    </source>
</reference>
<evidence type="ECO:0000256" key="1">
    <source>
        <dbReference type="SAM" id="MobiDB-lite"/>
    </source>
</evidence>
<dbReference type="AlphaFoldDB" id="A0A699Z8H2"/>
<proteinExistence type="predicted"/>
<feature type="non-terminal residue" evidence="2">
    <location>
        <position position="1"/>
    </location>
</feature>
<feature type="non-terminal residue" evidence="2">
    <location>
        <position position="88"/>
    </location>
</feature>
<sequence length="88" mass="9104">AHLFAALRQTRLVAETAQPAELSALAAPTAVDSRLSNSGLPATVPNTDDTPPSAAKATPCDVQGGGTGALHGFPPWEQELDYPQLLNK</sequence>
<dbReference type="Proteomes" id="UP000485058">
    <property type="component" value="Unassembled WGS sequence"/>
</dbReference>
<dbReference type="EMBL" id="BLLF01001385">
    <property type="protein sequence ID" value="GFH18953.1"/>
    <property type="molecule type" value="Genomic_DNA"/>
</dbReference>
<feature type="region of interest" description="Disordered" evidence="1">
    <location>
        <begin position="36"/>
        <end position="88"/>
    </location>
</feature>
<name>A0A699Z8H2_HAELA</name>
<feature type="compositionally biased region" description="Polar residues" evidence="1">
    <location>
        <begin position="36"/>
        <end position="50"/>
    </location>
</feature>
<organism evidence="2 3">
    <name type="scientific">Haematococcus lacustris</name>
    <name type="common">Green alga</name>
    <name type="synonym">Haematococcus pluvialis</name>
    <dbReference type="NCBI Taxonomy" id="44745"/>
    <lineage>
        <taxon>Eukaryota</taxon>
        <taxon>Viridiplantae</taxon>
        <taxon>Chlorophyta</taxon>
        <taxon>core chlorophytes</taxon>
        <taxon>Chlorophyceae</taxon>
        <taxon>CS clade</taxon>
        <taxon>Chlamydomonadales</taxon>
        <taxon>Haematococcaceae</taxon>
        <taxon>Haematococcus</taxon>
    </lineage>
</organism>
<gene>
    <name evidence="2" type="ORF">HaLaN_15832</name>
</gene>
<evidence type="ECO:0000313" key="3">
    <source>
        <dbReference type="Proteomes" id="UP000485058"/>
    </source>
</evidence>
<accession>A0A699Z8H2</accession>
<keyword evidence="3" id="KW-1185">Reference proteome</keyword>
<evidence type="ECO:0000313" key="2">
    <source>
        <dbReference type="EMBL" id="GFH18953.1"/>
    </source>
</evidence>
<protein>
    <submittedName>
        <fullName evidence="2">Uncharacterized protein</fullName>
    </submittedName>
</protein>